<evidence type="ECO:0000256" key="2">
    <source>
        <dbReference type="SAM" id="Phobius"/>
    </source>
</evidence>
<feature type="transmembrane region" description="Helical" evidence="2">
    <location>
        <begin position="479"/>
        <end position="498"/>
    </location>
</feature>
<keyword evidence="2" id="KW-0812">Transmembrane</keyword>
<gene>
    <name evidence="4" type="ORF">SAMN05421672_115130</name>
</gene>
<dbReference type="AlphaFoldDB" id="A0A1N6YML4"/>
<dbReference type="NCBIfam" id="TIGR01760">
    <property type="entry name" value="tape_meas_TP901"/>
    <property type="match status" value="1"/>
</dbReference>
<keyword evidence="2" id="KW-0472">Membrane</keyword>
<evidence type="ECO:0000313" key="5">
    <source>
        <dbReference type="Proteomes" id="UP000186079"/>
    </source>
</evidence>
<protein>
    <submittedName>
        <fullName evidence="4">Phage tail tape measure protein, TP901 family, core region</fullName>
    </submittedName>
</protein>
<dbReference type="PANTHER" id="PTHR37813">
    <property type="entry name" value="FELS-2 PROPHAGE PROTEIN"/>
    <property type="match status" value="1"/>
</dbReference>
<feature type="transmembrane region" description="Helical" evidence="2">
    <location>
        <begin position="416"/>
        <end position="440"/>
    </location>
</feature>
<dbReference type="PANTHER" id="PTHR37813:SF1">
    <property type="entry name" value="FELS-2 PROPHAGE PROTEIN"/>
    <property type="match status" value="1"/>
</dbReference>
<sequence length="817" mass="84177">MADRSTRLDFILHLNDMVSAPLAKVKMGFSELAEKGQQNITQMGVGLAGMVGAGVAITEAMQPALEMNRALADVRSLGVAEDALDALNKKALAFSVAYGENAQAFVASAYQVEGAIKGLTGSQLATFTHASNVLAKATKADAATMTSYVGTMYNLHKNQADAMGKGAWVNALAGQTALAVQLFRTSGEQIGEAFNAAGGLASTAGVSLAEQMAVLGTAASTMDAGTAGGAYKAFFENVGAASETLGMSFTDSTGRLLPMLDIVEQLKGRFGDLSVAANSDSLAQAFGGEAAMLLTRLMGDTDRLRNGMDKLGQVRGLEAAEQMAKGMVDPWQQFAAAVQALRIAIGQALMPILTPLMERLTGIASTVTRWTGLFPNITRAVGLVALAMLGMAGAIGAVTFAVALAKTAWLAFSTGLLVNPLTWIVIGIVAVAAAVVWLISRWDSLVASFGDTAWFQALITVLTPVVLLFRLFGALLGGLWDGLVAVVAYGIQFVAWLLQLEAVTTAAKAIWDGFVWALTNISPFALLGDAIKGLIGLLNKIPGVNIDTSFGGAPKIPGADLTQPQPGESVLAPDIDPLSAIPEMPAQVLQVEPAMGAFAAPQLPETTLGIGTAIDPLPAVPEMPAQALNIEPAMGALAAPALPETTLGIATAIDPLPAAPDMPAQALPIEPTMGALAAPTLPETTLGITTAIGPLPAVPDMPAQVIQVEPAMGAFAAPQLPEATLRIGTAIDPLPAVPEIPAAALQMEPSMGALESEQPASLSPERPTAVPKGGLLSSIQNTTNNQSKGTHVERVEIHTGKEMSPLALEQMLSMAVG</sequence>
<dbReference type="InterPro" id="IPR010090">
    <property type="entry name" value="Phage_tape_meas"/>
</dbReference>
<feature type="transmembrane region" description="Helical" evidence="2">
    <location>
        <begin position="380"/>
        <end position="404"/>
    </location>
</feature>
<proteinExistence type="predicted"/>
<dbReference type="RefSeq" id="WP_039559981.1">
    <property type="nucleotide sequence ID" value="NZ_FTMC01000015.1"/>
</dbReference>
<dbReference type="Pfam" id="PF10145">
    <property type="entry name" value="PhageMin_Tail"/>
    <property type="match status" value="1"/>
</dbReference>
<feature type="transmembrane region" description="Helical" evidence="2">
    <location>
        <begin position="452"/>
        <end position="472"/>
    </location>
</feature>
<dbReference type="EMBL" id="FTMC01000015">
    <property type="protein sequence ID" value="SIR15868.1"/>
    <property type="molecule type" value="Genomic_DNA"/>
</dbReference>
<evidence type="ECO:0000313" key="4">
    <source>
        <dbReference type="EMBL" id="SIR15868.1"/>
    </source>
</evidence>
<keyword evidence="2" id="KW-1133">Transmembrane helix</keyword>
<reference evidence="4 5" key="1">
    <citation type="submission" date="2017-01" db="EMBL/GenBank/DDBJ databases">
        <authorList>
            <person name="Mah S.A."/>
            <person name="Swanson W.J."/>
            <person name="Moy G.W."/>
            <person name="Vacquier V.D."/>
        </authorList>
    </citation>
    <scope>NUCLEOTIDE SEQUENCE [LARGE SCALE GENOMIC DNA]</scope>
    <source>
        <strain evidence="4 5">ATCC 29606</strain>
    </source>
</reference>
<evidence type="ECO:0000259" key="3">
    <source>
        <dbReference type="Pfam" id="PF10145"/>
    </source>
</evidence>
<evidence type="ECO:0000256" key="1">
    <source>
        <dbReference type="ARBA" id="ARBA00022612"/>
    </source>
</evidence>
<organism evidence="4 5">
    <name type="scientific">Pseudomonas flexibilis</name>
    <dbReference type="NCBI Taxonomy" id="706570"/>
    <lineage>
        <taxon>Bacteria</taxon>
        <taxon>Pseudomonadati</taxon>
        <taxon>Pseudomonadota</taxon>
        <taxon>Gammaproteobacteria</taxon>
        <taxon>Pseudomonadales</taxon>
        <taxon>Pseudomonadaceae</taxon>
        <taxon>Pseudomonas</taxon>
    </lineage>
</organism>
<keyword evidence="1" id="KW-1188">Viral release from host cell</keyword>
<feature type="domain" description="Phage tail tape measure protein" evidence="3">
    <location>
        <begin position="88"/>
        <end position="287"/>
    </location>
</feature>
<accession>A0A1N6YML4</accession>
<name>A0A1N6YML4_9PSED</name>
<dbReference type="Proteomes" id="UP000186079">
    <property type="component" value="Unassembled WGS sequence"/>
</dbReference>